<protein>
    <recommendedName>
        <fullName evidence="1">AAA+ ATPase domain-containing protein</fullName>
    </recommendedName>
</protein>
<dbReference type="InterPro" id="IPR027417">
    <property type="entry name" value="P-loop_NTPase"/>
</dbReference>
<dbReference type="InterPro" id="IPR003959">
    <property type="entry name" value="ATPase_AAA_core"/>
</dbReference>
<reference evidence="2" key="1">
    <citation type="journal article" date="2012" name="Science">
        <title>Fermentation, hydrogen, and sulfur metabolism in multiple uncultivated bacterial phyla.</title>
        <authorList>
            <person name="Wrighton K.C."/>
            <person name="Thomas B.C."/>
            <person name="Sharon I."/>
            <person name="Miller C.S."/>
            <person name="Castelle C.J."/>
            <person name="VerBerkmoes N.C."/>
            <person name="Wilkins M.J."/>
            <person name="Hettich R.L."/>
            <person name="Lipton M.S."/>
            <person name="Williams K.H."/>
            <person name="Long P.E."/>
            <person name="Banfield J.F."/>
        </authorList>
    </citation>
    <scope>NUCLEOTIDE SEQUENCE [LARGE SCALE GENOMIC DNA]</scope>
</reference>
<evidence type="ECO:0000259" key="1">
    <source>
        <dbReference type="SMART" id="SM00382"/>
    </source>
</evidence>
<sequence>MPIKMENLRFEQIRALHMSRAELIEQIELKNKPIIREIWDDNIKRFIVEKIAEMSTDDIENIKLKLLKYEWIKTPKSLKLVQVFYNLLTKKILLPELTDYKDYWNLKEALNWVLQRYNRKLNDKIINFEDKFFNISFWDPDSFHFYLDLDSEVVPREFKIGWIFWTVILWFNEDERRFVIEIPIKSGIKKSLVEQKHVDADQVKELLSKYFPKKADKGSKYFDFKYKFWVKIDRDERYWTDSDASYQVITIHNTQCKELSEAADLSKVTIEEFLKRFIEVANLVVNDIAKLSSINHGRKHFSFYTSSPFLYVEWASTIKEEIDQKFSKLLVKMQKPVYMTDIWGQEKAKREIEKIILGIKHKDVMEQWGWKTTSWVLLYGPPGTGKTLLAMVIATEVNADVYNIKMTDIAESALINDGARNVKEMFDFIRHKAKENPGKKIVIILDEMDALLKKRTWIRQSDEDKKIVNTFLAEMSWFDTIDNVIFIWTTNNYHSLDAAVKRSWRFSTKVKIDLPDETWRKEIFSIHMIKAKRAAKRKDIFTQLINLSELSRQTESLSWADIEELIRMTIEEKAIEQIKGIWTWKDVELISDEDIIRSINEMKTSNWKANEIIKSFSIESLIKELKWANGEFLREAITKILTDKTVAEMQSAVDSGKISTAQLLEICNLTSWPKTMGFWAEGK</sequence>
<dbReference type="PANTHER" id="PTHR23076">
    <property type="entry name" value="METALLOPROTEASE M41 FTSH"/>
    <property type="match status" value="1"/>
</dbReference>
<dbReference type="CDD" id="cd19481">
    <property type="entry name" value="RecA-like_protease"/>
    <property type="match status" value="1"/>
</dbReference>
<dbReference type="SMART" id="SM00382">
    <property type="entry name" value="AAA"/>
    <property type="match status" value="1"/>
</dbReference>
<dbReference type="Pfam" id="PF00004">
    <property type="entry name" value="AAA"/>
    <property type="match status" value="1"/>
</dbReference>
<dbReference type="Gene3D" id="3.40.50.300">
    <property type="entry name" value="P-loop containing nucleotide triphosphate hydrolases"/>
    <property type="match status" value="1"/>
</dbReference>
<dbReference type="EMBL" id="AMFJ01000007">
    <property type="protein sequence ID" value="EKE30324.1"/>
    <property type="molecule type" value="Genomic_DNA"/>
</dbReference>
<dbReference type="GO" id="GO:0016887">
    <property type="term" value="F:ATP hydrolysis activity"/>
    <property type="evidence" value="ECO:0007669"/>
    <property type="project" value="InterPro"/>
</dbReference>
<dbReference type="GO" id="GO:0006508">
    <property type="term" value="P:proteolysis"/>
    <property type="evidence" value="ECO:0007669"/>
    <property type="project" value="TreeGrafter"/>
</dbReference>
<dbReference type="SUPFAM" id="SSF52540">
    <property type="entry name" value="P-loop containing nucleoside triphosphate hydrolases"/>
    <property type="match status" value="1"/>
</dbReference>
<dbReference type="GO" id="GO:0005524">
    <property type="term" value="F:ATP binding"/>
    <property type="evidence" value="ECO:0007669"/>
    <property type="project" value="InterPro"/>
</dbReference>
<proteinExistence type="predicted"/>
<dbReference type="AlphaFoldDB" id="K2GIN7"/>
<organism evidence="2">
    <name type="scientific">uncultured bacterium</name>
    <name type="common">gcode 4</name>
    <dbReference type="NCBI Taxonomy" id="1234023"/>
    <lineage>
        <taxon>Bacteria</taxon>
        <taxon>environmental samples</taxon>
    </lineage>
</organism>
<gene>
    <name evidence="2" type="ORF">ACD_2C00007G0006</name>
</gene>
<dbReference type="Gene3D" id="1.10.8.60">
    <property type="match status" value="1"/>
</dbReference>
<dbReference type="InterPro" id="IPR003593">
    <property type="entry name" value="AAA+_ATPase"/>
</dbReference>
<name>K2GIN7_9BACT</name>
<dbReference type="PANTHER" id="PTHR23076:SF97">
    <property type="entry name" value="ATP-DEPENDENT ZINC METALLOPROTEASE YME1L1"/>
    <property type="match status" value="1"/>
</dbReference>
<evidence type="ECO:0000313" key="2">
    <source>
        <dbReference type="EMBL" id="EKE30324.1"/>
    </source>
</evidence>
<comment type="caution">
    <text evidence="2">The sequence shown here is derived from an EMBL/GenBank/DDBJ whole genome shotgun (WGS) entry which is preliminary data.</text>
</comment>
<feature type="domain" description="AAA+ ATPase" evidence="1">
    <location>
        <begin position="372"/>
        <end position="516"/>
    </location>
</feature>
<dbReference type="GO" id="GO:0004176">
    <property type="term" value="F:ATP-dependent peptidase activity"/>
    <property type="evidence" value="ECO:0007669"/>
    <property type="project" value="TreeGrafter"/>
</dbReference>
<accession>K2GIN7</accession>